<dbReference type="EMBL" id="CAJNNV010024265">
    <property type="protein sequence ID" value="CAE8609259.1"/>
    <property type="molecule type" value="Genomic_DNA"/>
</dbReference>
<dbReference type="CDD" id="cd00030">
    <property type="entry name" value="C2"/>
    <property type="match status" value="1"/>
</dbReference>
<dbReference type="Pfam" id="PF00168">
    <property type="entry name" value="C2"/>
    <property type="match status" value="1"/>
</dbReference>
<feature type="non-terminal residue" evidence="2">
    <location>
        <position position="1"/>
    </location>
</feature>
<protein>
    <recommendedName>
        <fullName evidence="1">C2 domain-containing protein</fullName>
    </recommendedName>
</protein>
<dbReference type="InterPro" id="IPR000008">
    <property type="entry name" value="C2_dom"/>
</dbReference>
<evidence type="ECO:0000259" key="1">
    <source>
        <dbReference type="PROSITE" id="PS50004"/>
    </source>
</evidence>
<dbReference type="SUPFAM" id="SSF49562">
    <property type="entry name" value="C2 domain (Calcium/lipid-binding domain, CaLB)"/>
    <property type="match status" value="1"/>
</dbReference>
<reference evidence="2" key="1">
    <citation type="submission" date="2021-02" db="EMBL/GenBank/DDBJ databases">
        <authorList>
            <person name="Dougan E. K."/>
            <person name="Rhodes N."/>
            <person name="Thang M."/>
            <person name="Chan C."/>
        </authorList>
    </citation>
    <scope>NUCLEOTIDE SEQUENCE</scope>
</reference>
<dbReference type="Gene3D" id="2.60.40.150">
    <property type="entry name" value="C2 domain"/>
    <property type="match status" value="1"/>
</dbReference>
<accession>A0A813FBV8</accession>
<keyword evidence="3" id="KW-1185">Reference proteome</keyword>
<dbReference type="PROSITE" id="PS50004">
    <property type="entry name" value="C2"/>
    <property type="match status" value="1"/>
</dbReference>
<name>A0A813FBV8_POLGL</name>
<evidence type="ECO:0000313" key="3">
    <source>
        <dbReference type="Proteomes" id="UP000654075"/>
    </source>
</evidence>
<sequence>VFPTETIFIVEPLQSEAPLEVQAFTDLVPKASTTCPASSRSPFSIVSVSLPPSSPYSSPLTAEPRYFTARSVKLPLAGSWTPSRIEAVAEPSQSSRQQVIGQLRVCIRRACGLVAKNRGPLPGCFSVSVVNPYCRCTVAGRSERSKTVADCPSPEWKQAWEFPLRSNDLRGEVLVEIFDETPGEHSFLGKARVPVSVVLASSGKVALTQVLEWTIGQGSVDLEMELLSYVDFQGSASLSDDVVSPSEELDDPEGEVEWLVQVGCQAALDVFRPLTA</sequence>
<gene>
    <name evidence="2" type="ORF">PGLA1383_LOCUS27086</name>
</gene>
<feature type="domain" description="C2" evidence="1">
    <location>
        <begin position="81"/>
        <end position="209"/>
    </location>
</feature>
<dbReference type="SMART" id="SM00239">
    <property type="entry name" value="C2"/>
    <property type="match status" value="1"/>
</dbReference>
<proteinExistence type="predicted"/>
<comment type="caution">
    <text evidence="2">The sequence shown here is derived from an EMBL/GenBank/DDBJ whole genome shotgun (WGS) entry which is preliminary data.</text>
</comment>
<dbReference type="AlphaFoldDB" id="A0A813FBV8"/>
<evidence type="ECO:0000313" key="2">
    <source>
        <dbReference type="EMBL" id="CAE8609259.1"/>
    </source>
</evidence>
<organism evidence="2 3">
    <name type="scientific">Polarella glacialis</name>
    <name type="common">Dinoflagellate</name>
    <dbReference type="NCBI Taxonomy" id="89957"/>
    <lineage>
        <taxon>Eukaryota</taxon>
        <taxon>Sar</taxon>
        <taxon>Alveolata</taxon>
        <taxon>Dinophyceae</taxon>
        <taxon>Suessiales</taxon>
        <taxon>Suessiaceae</taxon>
        <taxon>Polarella</taxon>
    </lineage>
</organism>
<dbReference type="InterPro" id="IPR035892">
    <property type="entry name" value="C2_domain_sf"/>
</dbReference>
<dbReference type="Proteomes" id="UP000654075">
    <property type="component" value="Unassembled WGS sequence"/>
</dbReference>